<dbReference type="EMBL" id="JAZGQO010000014">
    <property type="protein sequence ID" value="KAK6171575.1"/>
    <property type="molecule type" value="Genomic_DNA"/>
</dbReference>
<dbReference type="GO" id="GO:0003676">
    <property type="term" value="F:nucleic acid binding"/>
    <property type="evidence" value="ECO:0007669"/>
    <property type="project" value="InterPro"/>
</dbReference>
<dbReference type="CDD" id="cd12434">
    <property type="entry name" value="RRM_RCAN_like"/>
    <property type="match status" value="1"/>
</dbReference>
<organism evidence="2 3">
    <name type="scientific">Patella caerulea</name>
    <name type="common">Rayed Mediterranean limpet</name>
    <dbReference type="NCBI Taxonomy" id="87958"/>
    <lineage>
        <taxon>Eukaryota</taxon>
        <taxon>Metazoa</taxon>
        <taxon>Spiralia</taxon>
        <taxon>Lophotrochozoa</taxon>
        <taxon>Mollusca</taxon>
        <taxon>Gastropoda</taxon>
        <taxon>Patellogastropoda</taxon>
        <taxon>Patelloidea</taxon>
        <taxon>Patellidae</taxon>
        <taxon>Patella</taxon>
    </lineage>
</organism>
<dbReference type="GO" id="GO:0008597">
    <property type="term" value="F:calcium-dependent protein serine/threonine phosphatase regulator activity"/>
    <property type="evidence" value="ECO:0007669"/>
    <property type="project" value="TreeGrafter"/>
</dbReference>
<evidence type="ECO:0000313" key="2">
    <source>
        <dbReference type="EMBL" id="KAK6171575.1"/>
    </source>
</evidence>
<keyword evidence="3" id="KW-1185">Reference proteome</keyword>
<protein>
    <submittedName>
        <fullName evidence="2">Uncharacterized protein</fullName>
    </submittedName>
</protein>
<evidence type="ECO:0000313" key="3">
    <source>
        <dbReference type="Proteomes" id="UP001347796"/>
    </source>
</evidence>
<dbReference type="Gene3D" id="3.30.70.330">
    <property type="match status" value="1"/>
</dbReference>
<dbReference type="PANTHER" id="PTHR10300:SF14">
    <property type="entry name" value="PROTEIN SARAH"/>
    <property type="match status" value="1"/>
</dbReference>
<comment type="caution">
    <text evidence="2">The sequence shown here is derived from an EMBL/GenBank/DDBJ whole genome shotgun (WGS) entry which is preliminary data.</text>
</comment>
<dbReference type="Pfam" id="PF04847">
    <property type="entry name" value="Calcipressin"/>
    <property type="match status" value="1"/>
</dbReference>
<dbReference type="PANTHER" id="PTHR10300">
    <property type="entry name" value="CALCIPRESSIN"/>
    <property type="match status" value="1"/>
</dbReference>
<sequence length="186" mass="20879">MADHIDVTDLPDALIITNVDVSVFIDDKSKSEFESVFLEYDGDAQFLYLRNFHRARVNFSCPERAAKARIHQHETHVCGSKIKCYFAQLKESPTNDSPHLHPPKPDKQFLISPPASPPVGWEQIPESNPVINYDLLAAMAQLAPGQAHELHPATEDQPGIVVHICEDPKGYKEQNIVQTKCPERST</sequence>
<evidence type="ECO:0000256" key="1">
    <source>
        <dbReference type="ARBA" id="ARBA00008209"/>
    </source>
</evidence>
<dbReference type="Proteomes" id="UP001347796">
    <property type="component" value="Unassembled WGS sequence"/>
</dbReference>
<dbReference type="FunFam" id="3.30.70.330:FF:000092">
    <property type="entry name" value="Calcipressin-2 isoform 2"/>
    <property type="match status" value="1"/>
</dbReference>
<comment type="similarity">
    <text evidence="1">Belongs to the RCAN family.</text>
</comment>
<dbReference type="InterPro" id="IPR006931">
    <property type="entry name" value="Calcipressin"/>
</dbReference>
<proteinExistence type="inferred from homology"/>
<name>A0AAN8J7Q6_PATCE</name>
<dbReference type="GO" id="GO:0005634">
    <property type="term" value="C:nucleus"/>
    <property type="evidence" value="ECO:0007669"/>
    <property type="project" value="TreeGrafter"/>
</dbReference>
<dbReference type="GO" id="GO:0019722">
    <property type="term" value="P:calcium-mediated signaling"/>
    <property type="evidence" value="ECO:0007669"/>
    <property type="project" value="InterPro"/>
</dbReference>
<dbReference type="GO" id="GO:0005737">
    <property type="term" value="C:cytoplasm"/>
    <property type="evidence" value="ECO:0007669"/>
    <property type="project" value="TreeGrafter"/>
</dbReference>
<accession>A0AAN8J7Q6</accession>
<dbReference type="SUPFAM" id="SSF54928">
    <property type="entry name" value="RNA-binding domain, RBD"/>
    <property type="match status" value="1"/>
</dbReference>
<dbReference type="InterPro" id="IPR012677">
    <property type="entry name" value="Nucleotide-bd_a/b_plait_sf"/>
</dbReference>
<dbReference type="AlphaFoldDB" id="A0AAN8J7Q6"/>
<reference evidence="2 3" key="1">
    <citation type="submission" date="2024-01" db="EMBL/GenBank/DDBJ databases">
        <title>The genome of the rayed Mediterranean limpet Patella caerulea (Linnaeus, 1758).</title>
        <authorList>
            <person name="Anh-Thu Weber A."/>
            <person name="Halstead-Nussloch G."/>
        </authorList>
    </citation>
    <scope>NUCLEOTIDE SEQUENCE [LARGE SCALE GENOMIC DNA]</scope>
    <source>
        <strain evidence="2">AATW-2023a</strain>
        <tissue evidence="2">Whole specimen</tissue>
    </source>
</reference>
<dbReference type="InterPro" id="IPR035979">
    <property type="entry name" value="RBD_domain_sf"/>
</dbReference>
<gene>
    <name evidence="2" type="ORF">SNE40_019732</name>
</gene>